<dbReference type="eggNOG" id="COG3832">
    <property type="taxonomic scope" value="Bacteria"/>
</dbReference>
<dbReference type="OrthoDB" id="1524368at2"/>
<dbReference type="Pfam" id="PF10604">
    <property type="entry name" value="Polyketide_cyc2"/>
    <property type="match status" value="1"/>
</dbReference>
<keyword evidence="2" id="KW-1185">Reference proteome</keyword>
<organism evidence="1 2">
    <name type="scientific">Streptacidiphilus jiangxiensis</name>
    <dbReference type="NCBI Taxonomy" id="235985"/>
    <lineage>
        <taxon>Bacteria</taxon>
        <taxon>Bacillati</taxon>
        <taxon>Actinomycetota</taxon>
        <taxon>Actinomycetes</taxon>
        <taxon>Kitasatosporales</taxon>
        <taxon>Streptomycetaceae</taxon>
        <taxon>Streptacidiphilus</taxon>
    </lineage>
</organism>
<dbReference type="AlphaFoldDB" id="A0A1H7P1F5"/>
<dbReference type="InterPro" id="IPR023393">
    <property type="entry name" value="START-like_dom_sf"/>
</dbReference>
<proteinExistence type="predicted"/>
<dbReference type="Gene3D" id="3.30.530.20">
    <property type="match status" value="1"/>
</dbReference>
<protein>
    <submittedName>
        <fullName evidence="1">Carbon monoxide dehydrogenase subunit G</fullName>
    </submittedName>
</protein>
<dbReference type="RefSeq" id="WP_042442693.1">
    <property type="nucleotide sequence ID" value="NZ_BBPN01000003.1"/>
</dbReference>
<dbReference type="Proteomes" id="UP000183015">
    <property type="component" value="Unassembled WGS sequence"/>
</dbReference>
<accession>A0A1H7P1F5</accession>
<dbReference type="SUPFAM" id="SSF55961">
    <property type="entry name" value="Bet v1-like"/>
    <property type="match status" value="1"/>
</dbReference>
<name>A0A1H7P1F5_STRJI</name>
<reference evidence="2" key="1">
    <citation type="submission" date="2016-10" db="EMBL/GenBank/DDBJ databases">
        <authorList>
            <person name="Varghese N."/>
        </authorList>
    </citation>
    <scope>NUCLEOTIDE SEQUENCE [LARGE SCALE GENOMIC DNA]</scope>
    <source>
        <strain evidence="2">DSM 45096 / BCRC 16803 / CGMCC 4.1857 / CIP 109030 / JCM 12277 / KCTC 19219 / NBRC 100920 / 33214</strain>
    </source>
</reference>
<evidence type="ECO:0000313" key="1">
    <source>
        <dbReference type="EMBL" id="SEL29138.1"/>
    </source>
</evidence>
<sequence>MSTIKESVEIARRPEDVYAYLVDPAHMGEWQESVVSVRPTDDLPPHVGSRTVVTRRVNRREITMTTQVDAMDPPRSITSHGLDGPVRPHFAALIEPLDNGERSRVTLSLDFETHGMGKVLTPLVVRPGARKELPRNEQRLKELLEHGA</sequence>
<gene>
    <name evidence="1" type="ORF">SAMN05414137_107156</name>
</gene>
<evidence type="ECO:0000313" key="2">
    <source>
        <dbReference type="Proteomes" id="UP000183015"/>
    </source>
</evidence>
<dbReference type="InterPro" id="IPR019587">
    <property type="entry name" value="Polyketide_cyclase/dehydratase"/>
</dbReference>
<dbReference type="EMBL" id="FOAZ01000007">
    <property type="protein sequence ID" value="SEL29138.1"/>
    <property type="molecule type" value="Genomic_DNA"/>
</dbReference>
<dbReference type="STRING" id="235985.SAMN05414137_107156"/>